<evidence type="ECO:0000313" key="1">
    <source>
        <dbReference type="EMBL" id="NYH92838.1"/>
    </source>
</evidence>
<gene>
    <name evidence="1" type="ORF">F4554_005476</name>
</gene>
<sequence>MTVTADTTHLPAVRYRPGSVRPATPRPAIATMATTVRITYRGGVRGAHILVGELRGAGIAVDWQPPQERRDLPGMAEAVVASIVAAGAYDTIRTVVAAVKERQAARRTDRRGRCRHRRRRLLLIGPAEWGRNPSLGWLVESGV</sequence>
<reference evidence="1 2" key="1">
    <citation type="submission" date="2020-07" db="EMBL/GenBank/DDBJ databases">
        <title>Sequencing the genomes of 1000 actinobacteria strains.</title>
        <authorList>
            <person name="Klenk H.-P."/>
        </authorList>
    </citation>
    <scope>NUCLEOTIDE SEQUENCE [LARGE SCALE GENOMIC DNA]</scope>
    <source>
        <strain evidence="1 2">DSM 18448</strain>
    </source>
</reference>
<name>A0A852ZLU1_9ACTN</name>
<dbReference type="EMBL" id="JACBZH010000001">
    <property type="protein sequence ID" value="NYH92838.1"/>
    <property type="molecule type" value="Genomic_DNA"/>
</dbReference>
<evidence type="ECO:0000313" key="2">
    <source>
        <dbReference type="Proteomes" id="UP000579605"/>
    </source>
</evidence>
<keyword evidence="2" id="KW-1185">Reference proteome</keyword>
<organism evidence="1 2">
    <name type="scientific">Actinopolymorpha rutila</name>
    <dbReference type="NCBI Taxonomy" id="446787"/>
    <lineage>
        <taxon>Bacteria</taxon>
        <taxon>Bacillati</taxon>
        <taxon>Actinomycetota</taxon>
        <taxon>Actinomycetes</taxon>
        <taxon>Propionibacteriales</taxon>
        <taxon>Actinopolymorphaceae</taxon>
        <taxon>Actinopolymorpha</taxon>
    </lineage>
</organism>
<dbReference type="AlphaFoldDB" id="A0A852ZLU1"/>
<dbReference type="RefSeq" id="WP_179790231.1">
    <property type="nucleotide sequence ID" value="NZ_BAAARR010000041.1"/>
</dbReference>
<dbReference type="Proteomes" id="UP000579605">
    <property type="component" value="Unassembled WGS sequence"/>
</dbReference>
<protein>
    <submittedName>
        <fullName evidence="1">Uncharacterized protein</fullName>
    </submittedName>
</protein>
<comment type="caution">
    <text evidence="1">The sequence shown here is derived from an EMBL/GenBank/DDBJ whole genome shotgun (WGS) entry which is preliminary data.</text>
</comment>
<accession>A0A852ZLU1</accession>
<proteinExistence type="predicted"/>